<proteinExistence type="predicted"/>
<dbReference type="EMBL" id="QUSY01000023">
    <property type="protein sequence ID" value="RHY34600.1"/>
    <property type="molecule type" value="Genomic_DNA"/>
</dbReference>
<keyword evidence="2" id="KW-1185">Reference proteome</keyword>
<sequence length="145" mass="16403">MFLANLFAARFGSTKEPCCRERTRKRGLYFFRKAPPVPCVSMTTEAIDKSVAKCDTIVGGRCVPFKSRDVVRLKRLRTLWQTLSPVKESCGSTTTHCRRRRGATDVDLCEDCMGYEFTKSAPDVTVFVTDVELTYYKLPTAAWIA</sequence>
<organism evidence="1 2">
    <name type="scientific">Aphanomyces invadans</name>
    <dbReference type="NCBI Taxonomy" id="157072"/>
    <lineage>
        <taxon>Eukaryota</taxon>
        <taxon>Sar</taxon>
        <taxon>Stramenopiles</taxon>
        <taxon>Oomycota</taxon>
        <taxon>Saprolegniomycetes</taxon>
        <taxon>Saprolegniales</taxon>
        <taxon>Verrucalvaceae</taxon>
        <taxon>Aphanomyces</taxon>
    </lineage>
</organism>
<comment type="caution">
    <text evidence="1">The sequence shown here is derived from an EMBL/GenBank/DDBJ whole genome shotgun (WGS) entry which is preliminary data.</text>
</comment>
<dbReference type="VEuPathDB" id="FungiDB:H310_08524"/>
<dbReference type="Proteomes" id="UP000285060">
    <property type="component" value="Unassembled WGS sequence"/>
</dbReference>
<accession>A0A3R6W3T2</accession>
<evidence type="ECO:0000313" key="1">
    <source>
        <dbReference type="EMBL" id="RHY34600.1"/>
    </source>
</evidence>
<dbReference type="AlphaFoldDB" id="A0A3R6W3T2"/>
<reference evidence="1 2" key="1">
    <citation type="submission" date="2018-08" db="EMBL/GenBank/DDBJ databases">
        <title>Aphanomyces genome sequencing and annotation.</title>
        <authorList>
            <person name="Minardi D."/>
            <person name="Oidtmann B."/>
            <person name="Van Der Giezen M."/>
            <person name="Studholme D.J."/>
        </authorList>
    </citation>
    <scope>NUCLEOTIDE SEQUENCE [LARGE SCALE GENOMIC DNA]</scope>
    <source>
        <strain evidence="1 2">NJM0002</strain>
    </source>
</reference>
<gene>
    <name evidence="1" type="ORF">DYB32_000811</name>
</gene>
<name>A0A3R6W3T2_9STRA</name>
<protein>
    <submittedName>
        <fullName evidence="1">Uncharacterized protein</fullName>
    </submittedName>
</protein>
<evidence type="ECO:0000313" key="2">
    <source>
        <dbReference type="Proteomes" id="UP000285060"/>
    </source>
</evidence>